<reference evidence="2" key="3">
    <citation type="journal article" date="2017" name="Nature">
        <title>Genome sequence of the progenitor of the wheat D genome Aegilops tauschii.</title>
        <authorList>
            <person name="Luo M.C."/>
            <person name="Gu Y.Q."/>
            <person name="Puiu D."/>
            <person name="Wang H."/>
            <person name="Twardziok S.O."/>
            <person name="Deal K.R."/>
            <person name="Huo N."/>
            <person name="Zhu T."/>
            <person name="Wang L."/>
            <person name="Wang Y."/>
            <person name="McGuire P.E."/>
            <person name="Liu S."/>
            <person name="Long H."/>
            <person name="Ramasamy R.K."/>
            <person name="Rodriguez J.C."/>
            <person name="Van S.L."/>
            <person name="Yuan L."/>
            <person name="Wang Z."/>
            <person name="Xia Z."/>
            <person name="Xiao L."/>
            <person name="Anderson O.D."/>
            <person name="Ouyang S."/>
            <person name="Liang Y."/>
            <person name="Zimin A.V."/>
            <person name="Pertea G."/>
            <person name="Qi P."/>
            <person name="Bennetzen J.L."/>
            <person name="Dai X."/>
            <person name="Dawson M.W."/>
            <person name="Muller H.G."/>
            <person name="Kugler K."/>
            <person name="Rivarola-Duarte L."/>
            <person name="Spannagl M."/>
            <person name="Mayer K.F.X."/>
            <person name="Lu F.H."/>
            <person name="Bevan M.W."/>
            <person name="Leroy P."/>
            <person name="Li P."/>
            <person name="You F.M."/>
            <person name="Sun Q."/>
            <person name="Liu Z."/>
            <person name="Lyons E."/>
            <person name="Wicker T."/>
            <person name="Salzberg S.L."/>
            <person name="Devos K.M."/>
            <person name="Dvorak J."/>
        </authorList>
    </citation>
    <scope>NUCLEOTIDE SEQUENCE [LARGE SCALE GENOMIC DNA]</scope>
    <source>
        <strain evidence="2">cv. AL8/78</strain>
    </source>
</reference>
<dbReference type="Gene3D" id="1.10.510.10">
    <property type="entry name" value="Transferase(Phosphotransferase) domain 1"/>
    <property type="match status" value="1"/>
</dbReference>
<sequence>IYQVWNYWTKGTISQMMDESLNGYPRSQALRCVHIGLLCVQPDPDDRPQISTVIFMLTRDTMELQPPAQPAFFFGTESPSPASPRDGQRRYMHGRPDLLPEDDVSWNEVTITEPYPR</sequence>
<reference evidence="3" key="1">
    <citation type="journal article" date="2014" name="Science">
        <title>Ancient hybridizations among the ancestral genomes of bread wheat.</title>
        <authorList>
            <consortium name="International Wheat Genome Sequencing Consortium,"/>
            <person name="Marcussen T."/>
            <person name="Sandve S.R."/>
            <person name="Heier L."/>
            <person name="Spannagl M."/>
            <person name="Pfeifer M."/>
            <person name="Jakobsen K.S."/>
            <person name="Wulff B.B."/>
            <person name="Steuernagel B."/>
            <person name="Mayer K.F."/>
            <person name="Olsen O.A."/>
        </authorList>
    </citation>
    <scope>NUCLEOTIDE SEQUENCE [LARGE SCALE GENOMIC DNA]</scope>
    <source>
        <strain evidence="3">cv. AL8/78</strain>
    </source>
</reference>
<reference evidence="2" key="5">
    <citation type="journal article" date="2021" name="G3 (Bethesda)">
        <title>Aegilops tauschii genome assembly Aet v5.0 features greater sequence contiguity and improved annotation.</title>
        <authorList>
            <person name="Wang L."/>
            <person name="Zhu T."/>
            <person name="Rodriguez J.C."/>
            <person name="Deal K.R."/>
            <person name="Dubcovsky J."/>
            <person name="McGuire P.E."/>
            <person name="Lux T."/>
            <person name="Spannagl M."/>
            <person name="Mayer K.F.X."/>
            <person name="Baldrich P."/>
            <person name="Meyers B.C."/>
            <person name="Huo N."/>
            <person name="Gu Y.Q."/>
            <person name="Zhou H."/>
            <person name="Devos K.M."/>
            <person name="Bennetzen J.L."/>
            <person name="Unver T."/>
            <person name="Budak H."/>
            <person name="Gulick P.J."/>
            <person name="Galiba G."/>
            <person name="Kalapos B."/>
            <person name="Nelson D.R."/>
            <person name="Li P."/>
            <person name="You F.M."/>
            <person name="Luo M.C."/>
            <person name="Dvorak J."/>
        </authorList>
    </citation>
    <scope>NUCLEOTIDE SEQUENCE [LARGE SCALE GENOMIC DNA]</scope>
    <source>
        <strain evidence="2">cv. AL8/78</strain>
    </source>
</reference>
<keyword evidence="3" id="KW-1185">Reference proteome</keyword>
<dbReference type="AlphaFoldDB" id="A0A453A183"/>
<reference evidence="2" key="4">
    <citation type="submission" date="2019-03" db="UniProtKB">
        <authorList>
            <consortium name="EnsemblPlants"/>
        </authorList>
    </citation>
    <scope>IDENTIFICATION</scope>
</reference>
<protein>
    <recommendedName>
        <fullName evidence="4">S-locus receptor kinase C-terminal domain-containing protein</fullName>
    </recommendedName>
</protein>
<dbReference type="EnsemblPlants" id="AET1Gv21001400.8">
    <property type="protein sequence ID" value="AET1Gv21001400.8"/>
    <property type="gene ID" value="AET1Gv21001400"/>
</dbReference>
<organism evidence="2 3">
    <name type="scientific">Aegilops tauschii subsp. strangulata</name>
    <name type="common">Goatgrass</name>
    <dbReference type="NCBI Taxonomy" id="200361"/>
    <lineage>
        <taxon>Eukaryota</taxon>
        <taxon>Viridiplantae</taxon>
        <taxon>Streptophyta</taxon>
        <taxon>Embryophyta</taxon>
        <taxon>Tracheophyta</taxon>
        <taxon>Spermatophyta</taxon>
        <taxon>Magnoliopsida</taxon>
        <taxon>Liliopsida</taxon>
        <taxon>Poales</taxon>
        <taxon>Poaceae</taxon>
        <taxon>BOP clade</taxon>
        <taxon>Pooideae</taxon>
        <taxon>Triticodae</taxon>
        <taxon>Triticeae</taxon>
        <taxon>Triticinae</taxon>
        <taxon>Aegilops</taxon>
    </lineage>
</organism>
<dbReference type="PANTHER" id="PTHR27006">
    <property type="entry name" value="PROMASTIGOTE SURFACE ANTIGEN PROTEIN PSA"/>
    <property type="match status" value="1"/>
</dbReference>
<dbReference type="Proteomes" id="UP000015105">
    <property type="component" value="Chromosome 1D"/>
</dbReference>
<accession>A0A453A183</accession>
<dbReference type="Gramene" id="AET1Gv21001400.8">
    <property type="protein sequence ID" value="AET1Gv21001400.8"/>
    <property type="gene ID" value="AET1Gv21001400"/>
</dbReference>
<feature type="compositionally biased region" description="Basic and acidic residues" evidence="1">
    <location>
        <begin position="86"/>
        <end position="98"/>
    </location>
</feature>
<proteinExistence type="predicted"/>
<evidence type="ECO:0000256" key="1">
    <source>
        <dbReference type="SAM" id="MobiDB-lite"/>
    </source>
</evidence>
<name>A0A453A183_AEGTS</name>
<feature type="region of interest" description="Disordered" evidence="1">
    <location>
        <begin position="70"/>
        <end position="117"/>
    </location>
</feature>
<evidence type="ECO:0008006" key="4">
    <source>
        <dbReference type="Google" id="ProtNLM"/>
    </source>
</evidence>
<evidence type="ECO:0000313" key="2">
    <source>
        <dbReference type="EnsemblPlants" id="AET1Gv21001400.8"/>
    </source>
</evidence>
<evidence type="ECO:0000313" key="3">
    <source>
        <dbReference type="Proteomes" id="UP000015105"/>
    </source>
</evidence>
<reference evidence="3" key="2">
    <citation type="journal article" date="2017" name="Nat. Plants">
        <title>The Aegilops tauschii genome reveals multiple impacts of transposons.</title>
        <authorList>
            <person name="Zhao G."/>
            <person name="Zou C."/>
            <person name="Li K."/>
            <person name="Wang K."/>
            <person name="Li T."/>
            <person name="Gao L."/>
            <person name="Zhang X."/>
            <person name="Wang H."/>
            <person name="Yang Z."/>
            <person name="Liu X."/>
            <person name="Jiang W."/>
            <person name="Mao L."/>
            <person name="Kong X."/>
            <person name="Jiao Y."/>
            <person name="Jia J."/>
        </authorList>
    </citation>
    <scope>NUCLEOTIDE SEQUENCE [LARGE SCALE GENOMIC DNA]</scope>
    <source>
        <strain evidence="3">cv. AL8/78</strain>
    </source>
</reference>
<dbReference type="PANTHER" id="PTHR27006:SF634">
    <property type="entry name" value="RECEPTOR-LIKE SERINE_THREONINE-PROTEIN KINASE"/>
    <property type="match status" value="1"/>
</dbReference>